<accession>A0AAE0N4E2</accession>
<keyword evidence="9" id="KW-1185">Reference proteome</keyword>
<gene>
    <name evidence="8" type="ORF">B0H63DRAFT_486865</name>
</gene>
<evidence type="ECO:0000256" key="5">
    <source>
        <dbReference type="ARBA" id="ARBA00023136"/>
    </source>
</evidence>
<name>A0AAE0N4E2_9PEZI</name>
<dbReference type="PANTHER" id="PTHR24269:SF16">
    <property type="entry name" value="PROTEIN SLG1"/>
    <property type="match status" value="1"/>
</dbReference>
<evidence type="ECO:0000256" key="1">
    <source>
        <dbReference type="ARBA" id="ARBA00004167"/>
    </source>
</evidence>
<dbReference type="Proteomes" id="UP001285441">
    <property type="component" value="Unassembled WGS sequence"/>
</dbReference>
<evidence type="ECO:0000256" key="4">
    <source>
        <dbReference type="ARBA" id="ARBA00022989"/>
    </source>
</evidence>
<reference evidence="8" key="2">
    <citation type="submission" date="2023-06" db="EMBL/GenBank/DDBJ databases">
        <authorList>
            <consortium name="Lawrence Berkeley National Laboratory"/>
            <person name="Haridas S."/>
            <person name="Hensen N."/>
            <person name="Bonometti L."/>
            <person name="Westerberg I."/>
            <person name="Brannstrom I.O."/>
            <person name="Guillou S."/>
            <person name="Cros-Aarteil S."/>
            <person name="Calhoun S."/>
            <person name="Kuo A."/>
            <person name="Mondo S."/>
            <person name="Pangilinan J."/>
            <person name="Riley R."/>
            <person name="LaButti K."/>
            <person name="Andreopoulos B."/>
            <person name="Lipzen A."/>
            <person name="Chen C."/>
            <person name="Yanf M."/>
            <person name="Daum C."/>
            <person name="Ng V."/>
            <person name="Clum A."/>
            <person name="Steindorff A."/>
            <person name="Ohm R."/>
            <person name="Martin F."/>
            <person name="Silar P."/>
            <person name="Natvig D."/>
            <person name="Lalanne C."/>
            <person name="Gautier V."/>
            <person name="Ament-velasquez S.L."/>
            <person name="Kruys A."/>
            <person name="Hutchinson M.I."/>
            <person name="Powell A.J."/>
            <person name="Barry K."/>
            <person name="Miller A.N."/>
            <person name="Grigoriev I.V."/>
            <person name="Debuchy R."/>
            <person name="Gladieux P."/>
            <person name="Thoren M.H."/>
            <person name="Johannesson H."/>
        </authorList>
    </citation>
    <scope>NUCLEOTIDE SEQUENCE</scope>
    <source>
        <strain evidence="8">CBS 232.78</strain>
    </source>
</reference>
<feature type="domain" description="WSC" evidence="7">
    <location>
        <begin position="78"/>
        <end position="169"/>
    </location>
</feature>
<keyword evidence="6" id="KW-0325">Glycoprotein</keyword>
<evidence type="ECO:0000259" key="7">
    <source>
        <dbReference type="PROSITE" id="PS51212"/>
    </source>
</evidence>
<keyword evidence="2" id="KW-0812">Transmembrane</keyword>
<comment type="subcellular location">
    <subcellularLocation>
        <location evidence="1">Membrane</location>
        <topology evidence="1">Single-pass membrane protein</topology>
    </subcellularLocation>
</comment>
<sequence>MTLEKCAAFCTAWPYFGTEYGRECYCGYAFTPGGSPVSLESCSFPCAGDNSQKCGAGGFLSLYMHPAKAPGNAAVVAGSSKFGCATDNRGGRALGAATTASDSMTLEMCAAFCSAWGFWGVEYGRECYCGNELNANAVLVADEECDMLCAGSNLEFCGAGDRLMVYQKQ</sequence>
<dbReference type="InterPro" id="IPR051836">
    <property type="entry name" value="Kremen_rcpt"/>
</dbReference>
<keyword evidence="5" id="KW-0472">Membrane</keyword>
<evidence type="ECO:0000256" key="2">
    <source>
        <dbReference type="ARBA" id="ARBA00022692"/>
    </source>
</evidence>
<dbReference type="PROSITE" id="PS51212">
    <property type="entry name" value="WSC"/>
    <property type="match status" value="2"/>
</dbReference>
<evidence type="ECO:0000313" key="9">
    <source>
        <dbReference type="Proteomes" id="UP001285441"/>
    </source>
</evidence>
<organism evidence="8 9">
    <name type="scientific">Podospora didyma</name>
    <dbReference type="NCBI Taxonomy" id="330526"/>
    <lineage>
        <taxon>Eukaryota</taxon>
        <taxon>Fungi</taxon>
        <taxon>Dikarya</taxon>
        <taxon>Ascomycota</taxon>
        <taxon>Pezizomycotina</taxon>
        <taxon>Sordariomycetes</taxon>
        <taxon>Sordariomycetidae</taxon>
        <taxon>Sordariales</taxon>
        <taxon>Podosporaceae</taxon>
        <taxon>Podospora</taxon>
    </lineage>
</organism>
<evidence type="ECO:0000256" key="6">
    <source>
        <dbReference type="ARBA" id="ARBA00023180"/>
    </source>
</evidence>
<feature type="domain" description="WSC" evidence="7">
    <location>
        <begin position="1"/>
        <end position="66"/>
    </location>
</feature>
<dbReference type="AlphaFoldDB" id="A0AAE0N4E2"/>
<comment type="caution">
    <text evidence="8">The sequence shown here is derived from an EMBL/GenBank/DDBJ whole genome shotgun (WGS) entry which is preliminary data.</text>
</comment>
<proteinExistence type="predicted"/>
<keyword evidence="3" id="KW-0732">Signal</keyword>
<reference evidence="8" key="1">
    <citation type="journal article" date="2023" name="Mol. Phylogenet. Evol.">
        <title>Genome-scale phylogeny and comparative genomics of the fungal order Sordariales.</title>
        <authorList>
            <person name="Hensen N."/>
            <person name="Bonometti L."/>
            <person name="Westerberg I."/>
            <person name="Brannstrom I.O."/>
            <person name="Guillou S."/>
            <person name="Cros-Aarteil S."/>
            <person name="Calhoun S."/>
            <person name="Haridas S."/>
            <person name="Kuo A."/>
            <person name="Mondo S."/>
            <person name="Pangilinan J."/>
            <person name="Riley R."/>
            <person name="LaButti K."/>
            <person name="Andreopoulos B."/>
            <person name="Lipzen A."/>
            <person name="Chen C."/>
            <person name="Yan M."/>
            <person name="Daum C."/>
            <person name="Ng V."/>
            <person name="Clum A."/>
            <person name="Steindorff A."/>
            <person name="Ohm R.A."/>
            <person name="Martin F."/>
            <person name="Silar P."/>
            <person name="Natvig D.O."/>
            <person name="Lalanne C."/>
            <person name="Gautier V."/>
            <person name="Ament-Velasquez S.L."/>
            <person name="Kruys A."/>
            <person name="Hutchinson M.I."/>
            <person name="Powell A.J."/>
            <person name="Barry K."/>
            <person name="Miller A.N."/>
            <person name="Grigoriev I.V."/>
            <person name="Debuchy R."/>
            <person name="Gladieux P."/>
            <person name="Hiltunen Thoren M."/>
            <person name="Johannesson H."/>
        </authorList>
    </citation>
    <scope>NUCLEOTIDE SEQUENCE</scope>
    <source>
        <strain evidence="8">CBS 232.78</strain>
    </source>
</reference>
<dbReference type="Pfam" id="PF01822">
    <property type="entry name" value="WSC"/>
    <property type="match status" value="2"/>
</dbReference>
<evidence type="ECO:0000313" key="8">
    <source>
        <dbReference type="EMBL" id="KAK3370362.1"/>
    </source>
</evidence>
<dbReference type="InterPro" id="IPR002889">
    <property type="entry name" value="WSC_carb-bd"/>
</dbReference>
<protein>
    <submittedName>
        <fullName evidence="8">WSC domain-containing protein</fullName>
    </submittedName>
</protein>
<keyword evidence="4" id="KW-1133">Transmembrane helix</keyword>
<evidence type="ECO:0000256" key="3">
    <source>
        <dbReference type="ARBA" id="ARBA00022729"/>
    </source>
</evidence>
<dbReference type="GO" id="GO:0005886">
    <property type="term" value="C:plasma membrane"/>
    <property type="evidence" value="ECO:0007669"/>
    <property type="project" value="TreeGrafter"/>
</dbReference>
<dbReference type="SMART" id="SM00321">
    <property type="entry name" value="WSC"/>
    <property type="match status" value="2"/>
</dbReference>
<dbReference type="PANTHER" id="PTHR24269">
    <property type="entry name" value="KREMEN PROTEIN"/>
    <property type="match status" value="1"/>
</dbReference>
<dbReference type="EMBL" id="JAULSW010000009">
    <property type="protein sequence ID" value="KAK3370362.1"/>
    <property type="molecule type" value="Genomic_DNA"/>
</dbReference>